<dbReference type="SMART" id="SM00177">
    <property type="entry name" value="ARF"/>
    <property type="match status" value="1"/>
</dbReference>
<feature type="binding site" evidence="6">
    <location>
        <position position="51"/>
    </location>
    <ligand>
        <name>Mg(2+)</name>
        <dbReference type="ChEBI" id="CHEBI:18420"/>
    </ligand>
</feature>
<dbReference type="SMART" id="SM00178">
    <property type="entry name" value="SAR"/>
    <property type="match status" value="1"/>
</dbReference>
<name>A0AAD9V2R9_ACRCE</name>
<protein>
    <recommendedName>
        <fullName evidence="4">ADP-ribosylation factor-like protein 15</fullName>
    </recommendedName>
</protein>
<accession>A0AAD9V2R9</accession>
<dbReference type="GO" id="GO:0003924">
    <property type="term" value="F:GTPase activity"/>
    <property type="evidence" value="ECO:0007669"/>
    <property type="project" value="InterPro"/>
</dbReference>
<evidence type="ECO:0000256" key="3">
    <source>
        <dbReference type="ARBA" id="ARBA00023134"/>
    </source>
</evidence>
<feature type="binding site" evidence="5">
    <location>
        <begin position="44"/>
        <end position="51"/>
    </location>
    <ligand>
        <name>GTP</name>
        <dbReference type="ChEBI" id="CHEBI:37565"/>
    </ligand>
</feature>
<dbReference type="AlphaFoldDB" id="A0AAD9V2R9"/>
<dbReference type="CDD" id="cd00878">
    <property type="entry name" value="Arf_Arl"/>
    <property type="match status" value="1"/>
</dbReference>
<dbReference type="PANTHER" id="PTHR46693">
    <property type="entry name" value="ADP-RIBOSYLATION FACTOR-LIKE PROTEIN 15"/>
    <property type="match status" value="1"/>
</dbReference>
<dbReference type="Pfam" id="PF00025">
    <property type="entry name" value="Arf"/>
    <property type="match status" value="1"/>
</dbReference>
<keyword evidence="9" id="KW-1185">Reference proteome</keyword>
<keyword evidence="7" id="KW-0732">Signal</keyword>
<comment type="caution">
    <text evidence="8">The sequence shown here is derived from an EMBL/GenBank/DDBJ whole genome shotgun (WGS) entry which is preliminary data.</text>
</comment>
<feature type="binding site" evidence="6">
    <location>
        <position position="69"/>
    </location>
    <ligand>
        <name>Mg(2+)</name>
        <dbReference type="ChEBI" id="CHEBI:18420"/>
    </ligand>
</feature>
<evidence type="ECO:0000256" key="5">
    <source>
        <dbReference type="PIRSR" id="PIRSR606689-1"/>
    </source>
</evidence>
<organism evidence="8 9">
    <name type="scientific">Acropora cervicornis</name>
    <name type="common">Staghorn coral</name>
    <dbReference type="NCBI Taxonomy" id="6130"/>
    <lineage>
        <taxon>Eukaryota</taxon>
        <taxon>Metazoa</taxon>
        <taxon>Cnidaria</taxon>
        <taxon>Anthozoa</taxon>
        <taxon>Hexacorallia</taxon>
        <taxon>Scleractinia</taxon>
        <taxon>Astrocoeniina</taxon>
        <taxon>Acroporidae</taxon>
        <taxon>Acropora</taxon>
    </lineage>
</organism>
<gene>
    <name evidence="8" type="ORF">P5673_018230</name>
</gene>
<reference evidence="8" key="2">
    <citation type="journal article" date="2023" name="Science">
        <title>Genomic signatures of disease resistance in endangered staghorn corals.</title>
        <authorList>
            <person name="Vollmer S.V."/>
            <person name="Selwyn J.D."/>
            <person name="Despard B.A."/>
            <person name="Roesel C.L."/>
        </authorList>
    </citation>
    <scope>NUCLEOTIDE SEQUENCE</scope>
    <source>
        <strain evidence="8">K2</strain>
    </source>
</reference>
<evidence type="ECO:0000313" key="8">
    <source>
        <dbReference type="EMBL" id="KAK2559113.1"/>
    </source>
</evidence>
<comment type="similarity">
    <text evidence="1">Belongs to the small GTPase superfamily. Arf family.</text>
</comment>
<dbReference type="Proteomes" id="UP001249851">
    <property type="component" value="Unassembled WGS sequence"/>
</dbReference>
<dbReference type="FunFam" id="3.40.50.300:FF:000934">
    <property type="entry name" value="ADP-ribosylation factor-like 15 isoform X1"/>
    <property type="match status" value="1"/>
</dbReference>
<dbReference type="SUPFAM" id="SSF52540">
    <property type="entry name" value="P-loop containing nucleoside triphosphate hydrolases"/>
    <property type="match status" value="1"/>
</dbReference>
<dbReference type="InterPro" id="IPR006689">
    <property type="entry name" value="Small_GTPase_ARF/SAR"/>
</dbReference>
<evidence type="ECO:0000256" key="6">
    <source>
        <dbReference type="PIRSR" id="PIRSR606689-2"/>
    </source>
</evidence>
<keyword evidence="2 5" id="KW-0547">Nucleotide-binding</keyword>
<feature type="signal peptide" evidence="7">
    <location>
        <begin position="1"/>
        <end position="22"/>
    </location>
</feature>
<dbReference type="GO" id="GO:0005525">
    <property type="term" value="F:GTP binding"/>
    <property type="evidence" value="ECO:0007669"/>
    <property type="project" value="UniProtKB-KW"/>
</dbReference>
<dbReference type="EMBL" id="JARQWQ010000041">
    <property type="protein sequence ID" value="KAK2559113.1"/>
    <property type="molecule type" value="Genomic_DNA"/>
</dbReference>
<dbReference type="PRINTS" id="PR00328">
    <property type="entry name" value="SAR1GTPBP"/>
</dbReference>
<dbReference type="InterPro" id="IPR027417">
    <property type="entry name" value="P-loop_NTPase"/>
</dbReference>
<dbReference type="InterPro" id="IPR042292">
    <property type="entry name" value="ARL15"/>
</dbReference>
<proteinExistence type="inferred from homology"/>
<evidence type="ECO:0000256" key="7">
    <source>
        <dbReference type="SAM" id="SignalP"/>
    </source>
</evidence>
<keyword evidence="6" id="KW-0479">Metal-binding</keyword>
<evidence type="ECO:0000256" key="4">
    <source>
        <dbReference type="ARBA" id="ARBA00072404"/>
    </source>
</evidence>
<reference evidence="8" key="1">
    <citation type="journal article" date="2023" name="G3 (Bethesda)">
        <title>Whole genome assembly and annotation of the endangered Caribbean coral Acropora cervicornis.</title>
        <authorList>
            <person name="Selwyn J.D."/>
            <person name="Vollmer S.V."/>
        </authorList>
    </citation>
    <scope>NUCLEOTIDE SEQUENCE</scope>
    <source>
        <strain evidence="8">K2</strain>
    </source>
</reference>
<dbReference type="Gene3D" id="3.40.50.300">
    <property type="entry name" value="P-loop containing nucleotide triphosphate hydrolases"/>
    <property type="match status" value="1"/>
</dbReference>
<keyword evidence="6" id="KW-0460">Magnesium</keyword>
<dbReference type="PANTHER" id="PTHR46693:SF1">
    <property type="entry name" value="ADP-RIBOSYLATION FACTOR-LIKE PROTEIN 15"/>
    <property type="match status" value="1"/>
</dbReference>
<evidence type="ECO:0000313" key="9">
    <source>
        <dbReference type="Proteomes" id="UP001249851"/>
    </source>
</evidence>
<feature type="binding site" evidence="5">
    <location>
        <begin position="148"/>
        <end position="151"/>
    </location>
    <ligand>
        <name>GTP</name>
        <dbReference type="ChEBI" id="CHEBI:37565"/>
    </ligand>
</feature>
<evidence type="ECO:0000256" key="1">
    <source>
        <dbReference type="ARBA" id="ARBA00010290"/>
    </source>
</evidence>
<feature type="binding site" evidence="5">
    <location>
        <position position="91"/>
    </location>
    <ligand>
        <name>GTP</name>
        <dbReference type="ChEBI" id="CHEBI:37565"/>
    </ligand>
</feature>
<dbReference type="PROSITE" id="PS51417">
    <property type="entry name" value="ARF"/>
    <property type="match status" value="1"/>
</dbReference>
<sequence>MGEKCQWCCLFCAICRIGCFRCGQKLCCKQPSTPRPSYSVIAIGLSQSGKSVLFAKLSSEAIPDDLKPTVGFSSKAVQLPMAILNIKELGGGDNVRKYWPRYFEGAEGVIFVVDSSSNDDDVKLAAAELQEALSHPSLKNLPLLVLANKQDVAGALSSDELSKIMGLEVIASNRNWRLQSCSKDDLKGAREGLVALVALICPEKTTDDNRL</sequence>
<evidence type="ECO:0000256" key="2">
    <source>
        <dbReference type="ARBA" id="ARBA00022741"/>
    </source>
</evidence>
<feature type="chain" id="PRO_5042069332" description="ADP-ribosylation factor-like protein 15" evidence="7">
    <location>
        <begin position="23"/>
        <end position="211"/>
    </location>
</feature>
<keyword evidence="3 5" id="KW-0342">GTP-binding</keyword>
<dbReference type="GO" id="GO:0046872">
    <property type="term" value="F:metal ion binding"/>
    <property type="evidence" value="ECO:0007669"/>
    <property type="project" value="UniProtKB-KW"/>
</dbReference>